<evidence type="ECO:0000256" key="7">
    <source>
        <dbReference type="RuleBase" id="RU363058"/>
    </source>
</evidence>
<keyword evidence="9" id="KW-0732">Signal</keyword>
<protein>
    <recommendedName>
        <fullName evidence="7">Phosphate transporter</fullName>
    </recommendedName>
</protein>
<feature type="transmembrane region" description="Helical" evidence="7">
    <location>
        <begin position="507"/>
        <end position="527"/>
    </location>
</feature>
<dbReference type="EMBL" id="CAUYUJ010003053">
    <property type="protein sequence ID" value="CAK0803626.1"/>
    <property type="molecule type" value="Genomic_DNA"/>
</dbReference>
<feature type="transmembrane region" description="Helical" evidence="7">
    <location>
        <begin position="539"/>
        <end position="560"/>
    </location>
</feature>
<comment type="similarity">
    <text evidence="7">Belongs to the inorganic phosphate transporter (PiT) (TC 2.A.20) family.</text>
</comment>
<feature type="transmembrane region" description="Helical" evidence="7">
    <location>
        <begin position="222"/>
        <end position="246"/>
    </location>
</feature>
<keyword evidence="5 7" id="KW-1133">Transmembrane helix</keyword>
<evidence type="ECO:0000256" key="5">
    <source>
        <dbReference type="ARBA" id="ARBA00022989"/>
    </source>
</evidence>
<feature type="signal peptide" evidence="9">
    <location>
        <begin position="1"/>
        <end position="24"/>
    </location>
</feature>
<feature type="compositionally biased region" description="Basic and acidic residues" evidence="8">
    <location>
        <begin position="362"/>
        <end position="376"/>
    </location>
</feature>
<comment type="caution">
    <text evidence="10">The sequence shown here is derived from an EMBL/GenBank/DDBJ whole genome shotgun (WGS) entry which is preliminary data.</text>
</comment>
<evidence type="ECO:0000256" key="8">
    <source>
        <dbReference type="SAM" id="MobiDB-lite"/>
    </source>
</evidence>
<comment type="subcellular location">
    <subcellularLocation>
        <location evidence="1 7">Membrane</location>
        <topology evidence="1 7">Multi-pass membrane protein</topology>
    </subcellularLocation>
</comment>
<feature type="chain" id="PRO_5045705931" description="Phosphate transporter" evidence="9">
    <location>
        <begin position="25"/>
        <end position="561"/>
    </location>
</feature>
<dbReference type="PANTHER" id="PTHR11101:SF80">
    <property type="entry name" value="PHOSPHATE TRANSPORTER"/>
    <property type="match status" value="1"/>
</dbReference>
<organism evidence="10 11">
    <name type="scientific">Prorocentrum cordatum</name>
    <dbReference type="NCBI Taxonomy" id="2364126"/>
    <lineage>
        <taxon>Eukaryota</taxon>
        <taxon>Sar</taxon>
        <taxon>Alveolata</taxon>
        <taxon>Dinophyceae</taxon>
        <taxon>Prorocentrales</taxon>
        <taxon>Prorocentraceae</taxon>
        <taxon>Prorocentrum</taxon>
    </lineage>
</organism>
<keyword evidence="2 7" id="KW-0813">Transport</keyword>
<accession>A0ABN9QFY3</accession>
<name>A0ABN9QFY3_9DINO</name>
<gene>
    <name evidence="10" type="ORF">PCOR1329_LOCUS10729</name>
</gene>
<dbReference type="InterPro" id="IPR001204">
    <property type="entry name" value="Phos_transporter"/>
</dbReference>
<feature type="transmembrane region" description="Helical" evidence="7">
    <location>
        <begin position="167"/>
        <end position="188"/>
    </location>
</feature>
<evidence type="ECO:0000256" key="9">
    <source>
        <dbReference type="SAM" id="SignalP"/>
    </source>
</evidence>
<evidence type="ECO:0000256" key="4">
    <source>
        <dbReference type="ARBA" id="ARBA00022692"/>
    </source>
</evidence>
<dbReference type="Proteomes" id="UP001189429">
    <property type="component" value="Unassembled WGS sequence"/>
</dbReference>
<keyword evidence="11" id="KW-1185">Reference proteome</keyword>
<proteinExistence type="inferred from homology"/>
<dbReference type="Pfam" id="PF01384">
    <property type="entry name" value="PHO4"/>
    <property type="match status" value="1"/>
</dbReference>
<evidence type="ECO:0000313" key="11">
    <source>
        <dbReference type="Proteomes" id="UP001189429"/>
    </source>
</evidence>
<feature type="region of interest" description="Disordered" evidence="8">
    <location>
        <begin position="356"/>
        <end position="376"/>
    </location>
</feature>
<feature type="transmembrane region" description="Helical" evidence="7">
    <location>
        <begin position="195"/>
        <end position="216"/>
    </location>
</feature>
<evidence type="ECO:0000256" key="1">
    <source>
        <dbReference type="ARBA" id="ARBA00004141"/>
    </source>
</evidence>
<dbReference type="PROSITE" id="PS51257">
    <property type="entry name" value="PROKAR_LIPOPROTEIN"/>
    <property type="match status" value="1"/>
</dbReference>
<evidence type="ECO:0000313" key="10">
    <source>
        <dbReference type="EMBL" id="CAK0803626.1"/>
    </source>
</evidence>
<keyword evidence="4 7" id="KW-0812">Transmembrane</keyword>
<evidence type="ECO:0000256" key="6">
    <source>
        <dbReference type="ARBA" id="ARBA00023136"/>
    </source>
</evidence>
<evidence type="ECO:0000256" key="2">
    <source>
        <dbReference type="ARBA" id="ARBA00022448"/>
    </source>
</evidence>
<dbReference type="PANTHER" id="PTHR11101">
    <property type="entry name" value="PHOSPHATE TRANSPORTER"/>
    <property type="match status" value="1"/>
</dbReference>
<reference evidence="10" key="1">
    <citation type="submission" date="2023-10" db="EMBL/GenBank/DDBJ databases">
        <authorList>
            <person name="Chen Y."/>
            <person name="Shah S."/>
            <person name="Dougan E. K."/>
            <person name="Thang M."/>
            <person name="Chan C."/>
        </authorList>
    </citation>
    <scope>NUCLEOTIDE SEQUENCE [LARGE SCALE GENOMIC DNA]</scope>
</reference>
<keyword evidence="6 7" id="KW-0472">Membrane</keyword>
<evidence type="ECO:0000256" key="3">
    <source>
        <dbReference type="ARBA" id="ARBA00022592"/>
    </source>
</evidence>
<feature type="transmembrane region" description="Helical" evidence="7">
    <location>
        <begin position="449"/>
        <end position="467"/>
    </location>
</feature>
<feature type="transmembrane region" description="Helical" evidence="7">
    <location>
        <begin position="258"/>
        <end position="281"/>
    </location>
</feature>
<keyword evidence="3 7" id="KW-0592">Phosphate transport</keyword>
<comment type="function">
    <text evidence="7">Sodium-phosphate symporter.</text>
</comment>
<sequence>MGRQRAAATLAVLLALTLCWGAGGQGCVPPAWVAEVECVEGAKTVDCAFCGGAGIAAPNSTCAPAPGPGADSRAGRLAILVLGSVAACALSVAIGGNNAGEAWGSAVGSGAIGIRAGCLLGGLGELLGSALLGTGVSGTLQEFVVEPGGEGCWACGLCTSKMGTHELGMLAALCGAVVYLMGATLLGMPVSSTHVVVAGVVGMTWSSVGSGCLNWSPLEGGLGSIALSWVVSPILAGISGMAMYVSTHFLIFKSGDPVKAAFVAVPCMYGITSAMLLYLTLLISPMTATSFKWGPRMLVSIATLFTVPFVVNRSVMPHVKLEVSYARKVYEAKARAHEAEEVGRVTGALRASQHLGDCPARPAREDPCQREAQRPADGERGLRLFAPSAPTVEQALAKCCFKRLLVFNAFLESFAIGANDTANATGPFGAIYGAYNSGVYACDLEPTPWWVMLIAGLFVFVGVNTFGHRVIRTVGEGLCSLDYHVGYCVEWASASAVFAATLMHLPVSTTCCQISAVVCVGVAAAGLEGVSWRMLSRIALTWAATLPCAGLLAALLTKLYS</sequence>